<dbReference type="RefSeq" id="WP_343974354.1">
    <property type="nucleotide sequence ID" value="NZ_BAAAJG010000007.1"/>
</dbReference>
<evidence type="ECO:0000313" key="1">
    <source>
        <dbReference type="EMBL" id="MFD1531883.1"/>
    </source>
</evidence>
<comment type="caution">
    <text evidence="1">The sequence shown here is derived from an EMBL/GenBank/DDBJ whole genome shotgun (WGS) entry which is preliminary data.</text>
</comment>
<dbReference type="EMBL" id="JBHUCP010000016">
    <property type="protein sequence ID" value="MFD1531883.1"/>
    <property type="molecule type" value="Genomic_DNA"/>
</dbReference>
<dbReference type="Proteomes" id="UP001597145">
    <property type="component" value="Unassembled WGS sequence"/>
</dbReference>
<protein>
    <submittedName>
        <fullName evidence="1">Uncharacterized protein</fullName>
    </submittedName>
</protein>
<reference evidence="2" key="1">
    <citation type="journal article" date="2019" name="Int. J. Syst. Evol. Microbiol.">
        <title>The Global Catalogue of Microorganisms (GCM) 10K type strain sequencing project: providing services to taxonomists for standard genome sequencing and annotation.</title>
        <authorList>
            <consortium name="The Broad Institute Genomics Platform"/>
            <consortium name="The Broad Institute Genome Sequencing Center for Infectious Disease"/>
            <person name="Wu L."/>
            <person name="Ma J."/>
        </authorList>
    </citation>
    <scope>NUCLEOTIDE SEQUENCE [LARGE SCALE GENOMIC DNA]</scope>
    <source>
        <strain evidence="2">JCM 12165</strain>
    </source>
</reference>
<keyword evidence="2" id="KW-1185">Reference proteome</keyword>
<accession>A0ABW4FNV4</accession>
<sequence>MSALPDFEDDPPGCGIEGWSAARLAPLVEPLGYRLHTAIGEAGGDPGGVTAVVAVSLGDVRSISDTASPFAPGPG</sequence>
<gene>
    <name evidence="1" type="ORF">ACFSCY_20835</name>
</gene>
<organism evidence="1 2">
    <name type="scientific">Pseudonocardia aurantiaca</name>
    <dbReference type="NCBI Taxonomy" id="75290"/>
    <lineage>
        <taxon>Bacteria</taxon>
        <taxon>Bacillati</taxon>
        <taxon>Actinomycetota</taxon>
        <taxon>Actinomycetes</taxon>
        <taxon>Pseudonocardiales</taxon>
        <taxon>Pseudonocardiaceae</taxon>
        <taxon>Pseudonocardia</taxon>
    </lineage>
</organism>
<name>A0ABW4FNV4_9PSEU</name>
<evidence type="ECO:0000313" key="2">
    <source>
        <dbReference type="Proteomes" id="UP001597145"/>
    </source>
</evidence>
<proteinExistence type="predicted"/>